<dbReference type="SUPFAM" id="SSF53383">
    <property type="entry name" value="PLP-dependent transferases"/>
    <property type="match status" value="1"/>
</dbReference>
<dbReference type="CDD" id="cd00609">
    <property type="entry name" value="AAT_like"/>
    <property type="match status" value="1"/>
</dbReference>
<reference evidence="8" key="1">
    <citation type="submission" date="2017-11" db="EMBL/GenBank/DDBJ databases">
        <authorList>
            <person name="Watanabe M."/>
            <person name="Kojima H."/>
        </authorList>
    </citation>
    <scope>NUCLEOTIDE SEQUENCE [LARGE SCALE GENOMIC DNA]</scope>
    <source>
        <strain evidence="8">Tokyo 01</strain>
    </source>
</reference>
<dbReference type="SMART" id="SM00345">
    <property type="entry name" value="HTH_GNTR"/>
    <property type="match status" value="1"/>
</dbReference>
<keyword evidence="7" id="KW-0032">Aminotransferase</keyword>
<dbReference type="InterPro" id="IPR000524">
    <property type="entry name" value="Tscrpt_reg_HTH_GntR"/>
</dbReference>
<comment type="similarity">
    <text evidence="1">In the C-terminal section; belongs to the class-I pyridoxal-phosphate-dependent aminotransferase family.</text>
</comment>
<reference evidence="8" key="2">
    <citation type="submission" date="2019-01" db="EMBL/GenBank/DDBJ databases">
        <title>Genome sequence of Desulfonema ishimotonii strain Tokyo 01.</title>
        <authorList>
            <person name="Fukui M."/>
        </authorList>
    </citation>
    <scope>NUCLEOTIDE SEQUENCE [LARGE SCALE GENOMIC DNA]</scope>
    <source>
        <strain evidence="8">Tokyo 01</strain>
    </source>
</reference>
<dbReference type="GO" id="GO:0003700">
    <property type="term" value="F:DNA-binding transcription factor activity"/>
    <property type="evidence" value="ECO:0007669"/>
    <property type="project" value="InterPro"/>
</dbReference>
<dbReference type="GO" id="GO:0003677">
    <property type="term" value="F:DNA binding"/>
    <property type="evidence" value="ECO:0007669"/>
    <property type="project" value="UniProtKB-KW"/>
</dbReference>
<dbReference type="InterPro" id="IPR015424">
    <property type="entry name" value="PyrdxlP-dep_Trfase"/>
</dbReference>
<dbReference type="Pfam" id="PF00155">
    <property type="entry name" value="Aminotran_1_2"/>
    <property type="match status" value="1"/>
</dbReference>
<evidence type="ECO:0000313" key="7">
    <source>
        <dbReference type="EMBL" id="GBC61762.1"/>
    </source>
</evidence>
<dbReference type="EMBL" id="BEXT01000001">
    <property type="protein sequence ID" value="GBC61762.1"/>
    <property type="molecule type" value="Genomic_DNA"/>
</dbReference>
<keyword evidence="2" id="KW-0663">Pyridoxal phosphate</keyword>
<dbReference type="InterPro" id="IPR004839">
    <property type="entry name" value="Aminotransferase_I/II_large"/>
</dbReference>
<keyword evidence="7" id="KW-0808">Transferase</keyword>
<evidence type="ECO:0000313" key="8">
    <source>
        <dbReference type="Proteomes" id="UP000288096"/>
    </source>
</evidence>
<dbReference type="PROSITE" id="PS50949">
    <property type="entry name" value="HTH_GNTR"/>
    <property type="match status" value="1"/>
</dbReference>
<dbReference type="RefSeq" id="WP_124329009.1">
    <property type="nucleotide sequence ID" value="NZ_BEXT01000001.1"/>
</dbReference>
<evidence type="ECO:0000259" key="6">
    <source>
        <dbReference type="PROSITE" id="PS50949"/>
    </source>
</evidence>
<dbReference type="InterPro" id="IPR051446">
    <property type="entry name" value="HTH_trans_reg/aminotransferase"/>
</dbReference>
<evidence type="ECO:0000256" key="2">
    <source>
        <dbReference type="ARBA" id="ARBA00022898"/>
    </source>
</evidence>
<name>A0A401FXM6_9BACT</name>
<feature type="domain" description="HTH gntR-type" evidence="6">
    <location>
        <begin position="1"/>
        <end position="69"/>
    </location>
</feature>
<dbReference type="AlphaFoldDB" id="A0A401FXM6"/>
<dbReference type="InterPro" id="IPR015421">
    <property type="entry name" value="PyrdxlP-dep_Trfase_major"/>
</dbReference>
<proteinExistence type="inferred from homology"/>
<dbReference type="InterPro" id="IPR036388">
    <property type="entry name" value="WH-like_DNA-bd_sf"/>
</dbReference>
<dbReference type="PANTHER" id="PTHR46577">
    <property type="entry name" value="HTH-TYPE TRANSCRIPTIONAL REGULATORY PROTEIN GABR"/>
    <property type="match status" value="1"/>
</dbReference>
<dbReference type="OrthoDB" id="5415143at2"/>
<dbReference type="PANTHER" id="PTHR46577:SF1">
    <property type="entry name" value="HTH-TYPE TRANSCRIPTIONAL REGULATORY PROTEIN GABR"/>
    <property type="match status" value="1"/>
</dbReference>
<evidence type="ECO:0000256" key="5">
    <source>
        <dbReference type="ARBA" id="ARBA00023163"/>
    </source>
</evidence>
<protein>
    <submittedName>
        <fullName evidence="7">PLP-dependent aminotransferase family protein</fullName>
    </submittedName>
</protein>
<dbReference type="Gene3D" id="3.40.640.10">
    <property type="entry name" value="Type I PLP-dependent aspartate aminotransferase-like (Major domain)"/>
    <property type="match status" value="1"/>
</dbReference>
<organism evidence="7 8">
    <name type="scientific">Desulfonema ishimotonii</name>
    <dbReference type="NCBI Taxonomy" id="45657"/>
    <lineage>
        <taxon>Bacteria</taxon>
        <taxon>Pseudomonadati</taxon>
        <taxon>Thermodesulfobacteriota</taxon>
        <taxon>Desulfobacteria</taxon>
        <taxon>Desulfobacterales</taxon>
        <taxon>Desulfococcaceae</taxon>
        <taxon>Desulfonema</taxon>
    </lineage>
</organism>
<dbReference type="GO" id="GO:0030170">
    <property type="term" value="F:pyridoxal phosphate binding"/>
    <property type="evidence" value="ECO:0007669"/>
    <property type="project" value="InterPro"/>
</dbReference>
<comment type="caution">
    <text evidence="7">The sequence shown here is derived from an EMBL/GenBank/DDBJ whole genome shotgun (WGS) entry which is preliminary data.</text>
</comment>
<evidence type="ECO:0000256" key="4">
    <source>
        <dbReference type="ARBA" id="ARBA00023125"/>
    </source>
</evidence>
<sequence length="418" mass="47508">MAIYETIAAEIEQRIASGIYKPGEKIPAIRRMAEEFGCNKLTVQKAFERLKRDGFLENVVGSGSFVRFPEKISRTGDIFDFKTAYISESFFPCQEAKAIFSDLFDTEKTGVFSPPPVEGDPAFLKILGEYYQVPTRRMIIISGAQQGLDLIAKVFAARISDAILFEDPTYPGAISLFRARHFVPLEADGPDLKRLDKKLSRKIRLFYTMPAVHNPTGISYSIAKKKAIARRAGEHPFYIIEDDYLSEFQEAPVPRFVDIFPEKTIYIKSLSQTTVSGIRLGFMIVPDALYDKFLYTKYTSDLVSTGVLQKFARAFIRSGAYRAYVDEMRRKTLTRKARLLELISGYPALSVRPGQSGYSLWVRSEKDADLPRVPWSRGRDFSFSPEFANCFRLSFMHMDDVAFEQATACLRTFLDRIA</sequence>
<evidence type="ECO:0000256" key="3">
    <source>
        <dbReference type="ARBA" id="ARBA00023015"/>
    </source>
</evidence>
<evidence type="ECO:0000256" key="1">
    <source>
        <dbReference type="ARBA" id="ARBA00005384"/>
    </source>
</evidence>
<keyword evidence="5" id="KW-0804">Transcription</keyword>
<keyword evidence="4" id="KW-0238">DNA-binding</keyword>
<dbReference type="GO" id="GO:0008483">
    <property type="term" value="F:transaminase activity"/>
    <property type="evidence" value="ECO:0007669"/>
    <property type="project" value="UniProtKB-KW"/>
</dbReference>
<accession>A0A401FXM6</accession>
<dbReference type="Pfam" id="PF00392">
    <property type="entry name" value="GntR"/>
    <property type="match status" value="1"/>
</dbReference>
<keyword evidence="8" id="KW-1185">Reference proteome</keyword>
<dbReference type="CDD" id="cd07377">
    <property type="entry name" value="WHTH_GntR"/>
    <property type="match status" value="1"/>
</dbReference>
<gene>
    <name evidence="7" type="ORF">DENIS_2724</name>
</gene>
<dbReference type="Gene3D" id="1.10.10.10">
    <property type="entry name" value="Winged helix-like DNA-binding domain superfamily/Winged helix DNA-binding domain"/>
    <property type="match status" value="1"/>
</dbReference>
<keyword evidence="3" id="KW-0805">Transcription regulation</keyword>
<dbReference type="InterPro" id="IPR036390">
    <property type="entry name" value="WH_DNA-bd_sf"/>
</dbReference>
<dbReference type="Proteomes" id="UP000288096">
    <property type="component" value="Unassembled WGS sequence"/>
</dbReference>
<dbReference type="SUPFAM" id="SSF46785">
    <property type="entry name" value="Winged helix' DNA-binding domain"/>
    <property type="match status" value="1"/>
</dbReference>